<dbReference type="RefSeq" id="WP_277830118.1">
    <property type="nucleotide sequence ID" value="NZ_JARQZE010000001.1"/>
</dbReference>
<dbReference type="EMBL" id="JBHTMC010000031">
    <property type="protein sequence ID" value="MFD1265249.1"/>
    <property type="molecule type" value="Genomic_DNA"/>
</dbReference>
<evidence type="ECO:0000313" key="7">
    <source>
        <dbReference type="Proteomes" id="UP001597158"/>
    </source>
</evidence>
<accession>A0ABW3WJI1</accession>
<feature type="domain" description="Methyltransferase" evidence="5">
    <location>
        <begin position="116"/>
        <end position="200"/>
    </location>
</feature>
<evidence type="ECO:0000313" key="6">
    <source>
        <dbReference type="EMBL" id="MFD1265249.1"/>
    </source>
</evidence>
<dbReference type="SUPFAM" id="SSF53335">
    <property type="entry name" value="S-adenosyl-L-methionine-dependent methyltransferases"/>
    <property type="match status" value="1"/>
</dbReference>
<keyword evidence="4" id="KW-1133">Transmembrane helix</keyword>
<dbReference type="Pfam" id="PF13649">
    <property type="entry name" value="Methyltransf_25"/>
    <property type="match status" value="1"/>
</dbReference>
<dbReference type="PANTHER" id="PTHR13610:SF9">
    <property type="entry name" value="FI06469P"/>
    <property type="match status" value="1"/>
</dbReference>
<keyword evidence="2" id="KW-0808">Transferase</keyword>
<keyword evidence="7" id="KW-1185">Reference proteome</keyword>
<dbReference type="InterPro" id="IPR041698">
    <property type="entry name" value="Methyltransf_25"/>
</dbReference>
<proteinExistence type="predicted"/>
<dbReference type="CDD" id="cd02440">
    <property type="entry name" value="AdoMet_MTases"/>
    <property type="match status" value="1"/>
</dbReference>
<evidence type="ECO:0000256" key="2">
    <source>
        <dbReference type="ARBA" id="ARBA00022679"/>
    </source>
</evidence>
<evidence type="ECO:0000256" key="1">
    <source>
        <dbReference type="ARBA" id="ARBA00022603"/>
    </source>
</evidence>
<comment type="caution">
    <text evidence="6">The sequence shown here is derived from an EMBL/GenBank/DDBJ whole genome shotgun (WGS) entry which is preliminary data.</text>
</comment>
<dbReference type="InterPro" id="IPR026170">
    <property type="entry name" value="FAM173A/B"/>
</dbReference>
<sequence>MALVAQLAGCAGAYALARTGLVTGLWPLVLSQAGIAALASGMLGSARWWLLIHLLFLPMAVMAHRLALDPAWYLAAFVALLLIYWTSFRTQVPLYLSNAATAAAVLRLLPDEPARVLDIGAGTGTLLRPLARTRPDCSFVGVELAPAPWLLGRALCAGMPNVTLERSDLFAHSWAHYDVVYAFLSPVPMAAVWHKACAEMRPGSLLVSNSFPVPDCEADFVIDVDDRRRTRLHAYRISSRPHAS</sequence>
<dbReference type="GO" id="GO:0032259">
    <property type="term" value="P:methylation"/>
    <property type="evidence" value="ECO:0007669"/>
    <property type="project" value="UniProtKB-KW"/>
</dbReference>
<dbReference type="Proteomes" id="UP001597158">
    <property type="component" value="Unassembled WGS sequence"/>
</dbReference>
<dbReference type="GO" id="GO:0008168">
    <property type="term" value="F:methyltransferase activity"/>
    <property type="evidence" value="ECO:0007669"/>
    <property type="project" value="UniProtKB-KW"/>
</dbReference>
<dbReference type="InterPro" id="IPR029063">
    <property type="entry name" value="SAM-dependent_MTases_sf"/>
</dbReference>
<keyword evidence="1 6" id="KW-0489">Methyltransferase</keyword>
<keyword evidence="4" id="KW-0472">Membrane</keyword>
<dbReference type="Gene3D" id="3.40.50.150">
    <property type="entry name" value="Vaccinia Virus protein VP39"/>
    <property type="match status" value="1"/>
</dbReference>
<organism evidence="6 7">
    <name type="scientific">Thauera mechernichensis</name>
    <dbReference type="NCBI Taxonomy" id="82788"/>
    <lineage>
        <taxon>Bacteria</taxon>
        <taxon>Pseudomonadati</taxon>
        <taxon>Pseudomonadota</taxon>
        <taxon>Betaproteobacteria</taxon>
        <taxon>Rhodocyclales</taxon>
        <taxon>Zoogloeaceae</taxon>
        <taxon>Thauera</taxon>
    </lineage>
</organism>
<name>A0ABW3WJI1_9RHOO</name>
<feature type="transmembrane region" description="Helical" evidence="4">
    <location>
        <begin position="71"/>
        <end position="88"/>
    </location>
</feature>
<evidence type="ECO:0000256" key="3">
    <source>
        <dbReference type="ARBA" id="ARBA00022691"/>
    </source>
</evidence>
<dbReference type="PANTHER" id="PTHR13610">
    <property type="entry name" value="METHYLTRANSFERASE DOMAIN-CONTAINING PROTEIN"/>
    <property type="match status" value="1"/>
</dbReference>
<reference evidence="7" key="1">
    <citation type="journal article" date="2019" name="Int. J. Syst. Evol. Microbiol.">
        <title>The Global Catalogue of Microorganisms (GCM) 10K type strain sequencing project: providing services to taxonomists for standard genome sequencing and annotation.</title>
        <authorList>
            <consortium name="The Broad Institute Genomics Platform"/>
            <consortium name="The Broad Institute Genome Sequencing Center for Infectious Disease"/>
            <person name="Wu L."/>
            <person name="Ma J."/>
        </authorList>
    </citation>
    <scope>NUCLEOTIDE SEQUENCE [LARGE SCALE GENOMIC DNA]</scope>
    <source>
        <strain evidence="7">CCUG 48884</strain>
    </source>
</reference>
<gene>
    <name evidence="6" type="ORF">ACFQ4M_16865</name>
</gene>
<keyword evidence="4" id="KW-0812">Transmembrane</keyword>
<keyword evidence="3" id="KW-0949">S-adenosyl-L-methionine</keyword>
<protein>
    <submittedName>
        <fullName evidence="6">Class I SAM-dependent methyltransferase</fullName>
    </submittedName>
</protein>
<evidence type="ECO:0000256" key="4">
    <source>
        <dbReference type="SAM" id="Phobius"/>
    </source>
</evidence>
<evidence type="ECO:0000259" key="5">
    <source>
        <dbReference type="Pfam" id="PF13649"/>
    </source>
</evidence>